<dbReference type="GO" id="GO:0046872">
    <property type="term" value="F:metal ion binding"/>
    <property type="evidence" value="ECO:0007669"/>
    <property type="project" value="UniProtKB-UniRule"/>
</dbReference>
<keyword evidence="3 12" id="KW-0479">Metal-binding</keyword>
<comment type="catalytic activity">
    <reaction evidence="8">
        <text>a 3'-end 3'-phospho-ribonucleotide-RNA + a 5'-end dephospho-ribonucleoside-RNA + GTP = a ribonucleotidyl-ribonucleotide-RNA + GMP + diphosphate</text>
        <dbReference type="Rhea" id="RHEA:68076"/>
        <dbReference type="Rhea" id="RHEA-COMP:10463"/>
        <dbReference type="Rhea" id="RHEA-COMP:13936"/>
        <dbReference type="Rhea" id="RHEA-COMP:17355"/>
        <dbReference type="ChEBI" id="CHEBI:33019"/>
        <dbReference type="ChEBI" id="CHEBI:37565"/>
        <dbReference type="ChEBI" id="CHEBI:58115"/>
        <dbReference type="ChEBI" id="CHEBI:83062"/>
        <dbReference type="ChEBI" id="CHEBI:138284"/>
        <dbReference type="ChEBI" id="CHEBI:173118"/>
        <dbReference type="EC" id="6.5.1.8"/>
    </reaction>
</comment>
<feature type="binding site" evidence="11">
    <location>
        <begin position="201"/>
        <end position="205"/>
    </location>
    <ligand>
        <name>GMP</name>
        <dbReference type="ChEBI" id="CHEBI:58115"/>
    </ligand>
</feature>
<evidence type="ECO:0000256" key="11">
    <source>
        <dbReference type="PIRSR" id="PIRSR601233-2"/>
    </source>
</evidence>
<proteinExistence type="inferred from homology"/>
<evidence type="ECO:0000256" key="3">
    <source>
        <dbReference type="ARBA" id="ARBA00022723"/>
    </source>
</evidence>
<dbReference type="RefSeq" id="WP_013007951.1">
    <property type="nucleotide sequence ID" value="NC_013939.1"/>
</dbReference>
<dbReference type="AlphaFoldDB" id="D3PDN1"/>
<feature type="binding site" evidence="11">
    <location>
        <position position="478"/>
    </location>
    <ligand>
        <name>GMP</name>
        <dbReference type="ChEBI" id="CHEBI:58115"/>
    </ligand>
</feature>
<dbReference type="InterPro" id="IPR001233">
    <property type="entry name" value="RtcB"/>
</dbReference>
<dbReference type="PANTHER" id="PTHR11118">
    <property type="entry name" value="RNA-SPLICING LIGASE RTCB HOMOLOG"/>
    <property type="match status" value="1"/>
</dbReference>
<feature type="active site" description="GMP-histidine intermediate" evidence="10">
    <location>
        <position position="402"/>
    </location>
</feature>
<evidence type="ECO:0000256" key="8">
    <source>
        <dbReference type="ARBA" id="ARBA00047746"/>
    </source>
</evidence>
<dbReference type="STRING" id="639282.DEFDS_1236"/>
<comment type="similarity">
    <text evidence="1 13">Belongs to the RtcB family.</text>
</comment>
<feature type="binding site" evidence="12">
    <location>
        <position position="94"/>
    </location>
    <ligand>
        <name>Mn(2+)</name>
        <dbReference type="ChEBI" id="CHEBI:29035"/>
        <label>1</label>
    </ligand>
</feature>
<dbReference type="FunFam" id="3.90.1860.10:FF:000001">
    <property type="entry name" value="tRNA-splicing ligase RtcB homolog"/>
    <property type="match status" value="1"/>
</dbReference>
<dbReference type="EC" id="6.5.1.-" evidence="13"/>
<evidence type="ECO:0000256" key="10">
    <source>
        <dbReference type="PIRSR" id="PIRSR601233-1"/>
    </source>
</evidence>
<keyword evidence="6 11" id="KW-0342">GTP-binding</keyword>
<dbReference type="GO" id="GO:0006396">
    <property type="term" value="P:RNA processing"/>
    <property type="evidence" value="ECO:0007669"/>
    <property type="project" value="InterPro"/>
</dbReference>
<name>D3PDN1_DEFDS</name>
<dbReference type="Gene3D" id="3.90.1860.10">
    <property type="entry name" value="tRNA-splicing ligase RtcB"/>
    <property type="match status" value="1"/>
</dbReference>
<feature type="binding site" evidence="12">
    <location>
        <position position="202"/>
    </location>
    <ligand>
        <name>Mn(2+)</name>
        <dbReference type="ChEBI" id="CHEBI:29035"/>
        <label>1</label>
    </ligand>
</feature>
<dbReference type="SUPFAM" id="SSF103365">
    <property type="entry name" value="Hypothetical protein PH1602"/>
    <property type="match status" value="1"/>
</dbReference>
<dbReference type="InterPro" id="IPR036025">
    <property type="entry name" value="RtcB-like_sf"/>
</dbReference>
<dbReference type="OrthoDB" id="9802323at2"/>
<dbReference type="EMBL" id="AP011529">
    <property type="protein sequence ID" value="BAI80704.1"/>
    <property type="molecule type" value="Genomic_DNA"/>
</dbReference>
<gene>
    <name evidence="13" type="primary">rtcB</name>
    <name evidence="14" type="ordered locus">DEFDS_1236</name>
</gene>
<evidence type="ECO:0000256" key="5">
    <source>
        <dbReference type="ARBA" id="ARBA00022800"/>
    </source>
</evidence>
<keyword evidence="5" id="KW-0692">RNA repair</keyword>
<evidence type="ECO:0000313" key="14">
    <source>
        <dbReference type="EMBL" id="BAI80704.1"/>
    </source>
</evidence>
<protein>
    <recommendedName>
        <fullName evidence="13">tRNA-splicing ligase RtcB</fullName>
        <ecNumber evidence="13">6.5.1.-</ecNumber>
    </recommendedName>
</protein>
<dbReference type="GO" id="GO:0003972">
    <property type="term" value="F:RNA ligase (ATP) activity"/>
    <property type="evidence" value="ECO:0007669"/>
    <property type="project" value="TreeGrafter"/>
</dbReference>
<feature type="binding site" evidence="11">
    <location>
        <begin position="327"/>
        <end position="328"/>
    </location>
    <ligand>
        <name>GMP</name>
        <dbReference type="ChEBI" id="CHEBI:58115"/>
    </ligand>
</feature>
<dbReference type="GO" id="GO:0170057">
    <property type="term" value="F:RNA ligase (GTP) activity"/>
    <property type="evidence" value="ECO:0007669"/>
    <property type="project" value="UniProtKB-EC"/>
</dbReference>
<dbReference type="eggNOG" id="COG1690">
    <property type="taxonomic scope" value="Bacteria"/>
</dbReference>
<organism evidence="14 15">
    <name type="scientific">Deferribacter desulfuricans (strain DSM 14783 / JCM 11476 / NBRC 101012 / SSM1)</name>
    <dbReference type="NCBI Taxonomy" id="639282"/>
    <lineage>
        <taxon>Bacteria</taxon>
        <taxon>Pseudomonadati</taxon>
        <taxon>Deferribacterota</taxon>
        <taxon>Deferribacteres</taxon>
        <taxon>Deferribacterales</taxon>
        <taxon>Deferribacteraceae</taxon>
        <taxon>Deferribacter</taxon>
    </lineage>
</organism>
<reference evidence="14 15" key="1">
    <citation type="journal article" date="2010" name="DNA Res.">
        <title>Bacterial lifestyle in a deep-sea hydrothermal vent chimney revealed by the genome sequence of the thermophilic bacterium Deferribacter desulfuricans SSM1.</title>
        <authorList>
            <person name="Takaki Y."/>
            <person name="Shimamura S."/>
            <person name="Nakagawa S."/>
            <person name="Fukuhara Y."/>
            <person name="Horikawa H."/>
            <person name="Ankai A."/>
            <person name="Harada T."/>
            <person name="Hosoyama A."/>
            <person name="Oguchi A."/>
            <person name="Fukui S."/>
            <person name="Fujita N."/>
            <person name="Takami H."/>
            <person name="Takai K."/>
        </authorList>
    </citation>
    <scope>NUCLEOTIDE SEQUENCE [LARGE SCALE GENOMIC DNA]</scope>
    <source>
        <strain evidence="15">DSM 14783 / JCM 11476 / NBRC 101012 / SSM1</strain>
    </source>
</reference>
<comment type="catalytic activity">
    <reaction evidence="9">
        <text>a 3'-end 2',3'-cyclophospho-ribonucleotide-RNA + a 5'-end dephospho-ribonucleoside-RNA + GTP + H2O = a ribonucleotidyl-ribonucleotide-RNA + GMP + diphosphate + H(+)</text>
        <dbReference type="Rhea" id="RHEA:68080"/>
        <dbReference type="Rhea" id="RHEA-COMP:10464"/>
        <dbReference type="Rhea" id="RHEA-COMP:13936"/>
        <dbReference type="Rhea" id="RHEA-COMP:17355"/>
        <dbReference type="ChEBI" id="CHEBI:15377"/>
        <dbReference type="ChEBI" id="CHEBI:15378"/>
        <dbReference type="ChEBI" id="CHEBI:33019"/>
        <dbReference type="ChEBI" id="CHEBI:37565"/>
        <dbReference type="ChEBI" id="CHEBI:58115"/>
        <dbReference type="ChEBI" id="CHEBI:83064"/>
        <dbReference type="ChEBI" id="CHEBI:138284"/>
        <dbReference type="ChEBI" id="CHEBI:173118"/>
        <dbReference type="EC" id="6.5.1.8"/>
    </reaction>
</comment>
<accession>D3PDN1</accession>
<evidence type="ECO:0000256" key="12">
    <source>
        <dbReference type="PIRSR" id="PIRSR601233-3"/>
    </source>
</evidence>
<evidence type="ECO:0000313" key="15">
    <source>
        <dbReference type="Proteomes" id="UP000001520"/>
    </source>
</evidence>
<dbReference type="GO" id="GO:0042245">
    <property type="term" value="P:RNA repair"/>
    <property type="evidence" value="ECO:0007669"/>
    <property type="project" value="UniProtKB-KW"/>
</dbReference>
<feature type="binding site" evidence="12">
    <location>
        <position position="233"/>
    </location>
    <ligand>
        <name>Mn(2+)</name>
        <dbReference type="ChEBI" id="CHEBI:29035"/>
        <label>2</label>
    </ligand>
</feature>
<dbReference type="Proteomes" id="UP000001520">
    <property type="component" value="Chromosome"/>
</dbReference>
<dbReference type="KEGG" id="ddf:DEFDS_1236"/>
<keyword evidence="15" id="KW-1185">Reference proteome</keyword>
<dbReference type="HOGENOM" id="CLU_022279_0_1_0"/>
<sequence length="479" mass="52565">MKIKQLDRYIFEIEKDGKIGMKVPGIIYADQSMLEDILNEGSANQVVNAATLPGIKKASIAMPDIHYGYGLPIGGVVATDVKEGVITPGGVGFDINCGVRLIKFDLGKDEIKTDLKDVAKHLYNNIPCGVGEGGNIKLKKKELKNVLKKGSYWAVEEGYGNENDLLNTESSGKLDEANPDIVSNKAYERGYDQLGTLGSGNHFLELGYVEEIFLEDIAKEWGLFKGQLTLLIHSGSRGLGHQICSDFLDVFEKALKKYQIDVPDKQLACAPVLSPEGQEYLAALSCAANFAWANRQILQSLAINTLADILKVKVKNLNPSLLYDVAHNIVKFEKFEIDGEEKLLAVHRKGATRSLPRGSELLPTHYKNTGQPVIIPGDMGRYSYILVGGDKAPVRSFNSACHGAGRVLSRHKAIKMAQNRNIATELKQEGIIVISRGKKTLKEEMPDAYKDVSKVVEIVDYLDIAKKVAKLKPLCVIKG</sequence>
<dbReference type="PROSITE" id="PS01288">
    <property type="entry name" value="UPF0027"/>
    <property type="match status" value="1"/>
</dbReference>
<keyword evidence="7 12" id="KW-0464">Manganese</keyword>
<keyword evidence="4 11" id="KW-0547">Nucleotide-binding</keyword>
<feature type="binding site" evidence="11">
    <location>
        <position position="383"/>
    </location>
    <ligand>
        <name>GMP</name>
        <dbReference type="ChEBI" id="CHEBI:58115"/>
    </ligand>
</feature>
<feature type="binding site" evidence="12">
    <location>
        <position position="327"/>
    </location>
    <ligand>
        <name>Mn(2+)</name>
        <dbReference type="ChEBI" id="CHEBI:29035"/>
        <label>2</label>
    </ligand>
</feature>
<evidence type="ECO:0000256" key="9">
    <source>
        <dbReference type="ARBA" id="ARBA00049514"/>
    </source>
</evidence>
<evidence type="ECO:0000256" key="4">
    <source>
        <dbReference type="ARBA" id="ARBA00022741"/>
    </source>
</evidence>
<evidence type="ECO:0000256" key="7">
    <source>
        <dbReference type="ARBA" id="ARBA00023211"/>
    </source>
</evidence>
<dbReference type="PANTHER" id="PTHR11118:SF1">
    <property type="entry name" value="RNA-SPLICING LIGASE RTCB HOMOLOG"/>
    <property type="match status" value="1"/>
</dbReference>
<feature type="binding site" evidence="11">
    <location>
        <begin position="402"/>
        <end position="405"/>
    </location>
    <ligand>
        <name>GMP</name>
        <dbReference type="ChEBI" id="CHEBI:58115"/>
    </ligand>
</feature>
<evidence type="ECO:0000256" key="13">
    <source>
        <dbReference type="RuleBase" id="RU371113"/>
    </source>
</evidence>
<evidence type="ECO:0000256" key="6">
    <source>
        <dbReference type="ARBA" id="ARBA00023134"/>
    </source>
</evidence>
<dbReference type="GO" id="GO:0005525">
    <property type="term" value="F:GTP binding"/>
    <property type="evidence" value="ECO:0007669"/>
    <property type="project" value="UniProtKB-KW"/>
</dbReference>
<dbReference type="Pfam" id="PF01139">
    <property type="entry name" value="RtcB"/>
    <property type="match status" value="1"/>
</dbReference>
<comment type="cofactor">
    <cofactor evidence="12 13">
        <name>Mn(2+)</name>
        <dbReference type="ChEBI" id="CHEBI:29035"/>
    </cofactor>
    <text evidence="12 13">Binds 2 manganese ions per subunit.</text>
</comment>
<evidence type="ECO:0000256" key="2">
    <source>
        <dbReference type="ARBA" id="ARBA00022598"/>
    </source>
</evidence>
<comment type="subunit">
    <text evidence="13">Monomer.</text>
</comment>
<feature type="binding site" evidence="11">
    <location>
        <begin position="376"/>
        <end position="379"/>
    </location>
    <ligand>
        <name>GMP</name>
        <dbReference type="ChEBI" id="CHEBI:58115"/>
    </ligand>
</feature>
<keyword evidence="2 13" id="KW-0436">Ligase</keyword>
<evidence type="ECO:0000256" key="1">
    <source>
        <dbReference type="ARBA" id="ARBA00008071"/>
    </source>
</evidence>